<feature type="binding site" evidence="8">
    <location>
        <position position="77"/>
    </location>
    <ligand>
        <name>S-adenosyl-L-methionine</name>
        <dbReference type="ChEBI" id="CHEBI:59789"/>
    </ligand>
</feature>
<comment type="catalytic activity">
    <reaction evidence="1 7">
        <text>[phosphatase 2A protein]-C-terminal L-leucine + S-adenosyl-L-methionine = [phosphatase 2A protein]-C-terminal L-leucine methyl ester + S-adenosyl-L-homocysteine</text>
        <dbReference type="Rhea" id="RHEA:48544"/>
        <dbReference type="Rhea" id="RHEA-COMP:12134"/>
        <dbReference type="Rhea" id="RHEA-COMP:12135"/>
        <dbReference type="ChEBI" id="CHEBI:57856"/>
        <dbReference type="ChEBI" id="CHEBI:59789"/>
        <dbReference type="ChEBI" id="CHEBI:90516"/>
        <dbReference type="ChEBI" id="CHEBI:90517"/>
        <dbReference type="EC" id="2.1.1.233"/>
    </reaction>
</comment>
<dbReference type="EC" id="2.1.1.233" evidence="7"/>
<dbReference type="WBParaSite" id="Pan_g19381.t1">
    <property type="protein sequence ID" value="Pan_g19381.t1"/>
    <property type="gene ID" value="Pan_g19381"/>
</dbReference>
<dbReference type="Proteomes" id="UP000492821">
    <property type="component" value="Unassembled WGS sequence"/>
</dbReference>
<comment type="similarity">
    <text evidence="3 7">Belongs to the methyltransferase superfamily. LCMT family.</text>
</comment>
<evidence type="ECO:0000256" key="4">
    <source>
        <dbReference type="ARBA" id="ARBA00022603"/>
    </source>
</evidence>
<dbReference type="InterPro" id="IPR016651">
    <property type="entry name" value="LCMT1"/>
</dbReference>
<dbReference type="InterPro" id="IPR007213">
    <property type="entry name" value="Ppm1/Ppm2/Tcmp"/>
</dbReference>
<evidence type="ECO:0000256" key="7">
    <source>
        <dbReference type="PIRNR" id="PIRNR016305"/>
    </source>
</evidence>
<dbReference type="AlphaFoldDB" id="A0A7E4ZVB2"/>
<reference evidence="10" key="2">
    <citation type="submission" date="2020-10" db="UniProtKB">
        <authorList>
            <consortium name="WormBaseParasite"/>
        </authorList>
    </citation>
    <scope>IDENTIFICATION</scope>
</reference>
<evidence type="ECO:0000256" key="3">
    <source>
        <dbReference type="ARBA" id="ARBA00010703"/>
    </source>
</evidence>
<feature type="binding site" evidence="8">
    <location>
        <position position="201"/>
    </location>
    <ligand>
        <name>S-adenosyl-L-methionine</name>
        <dbReference type="ChEBI" id="CHEBI:59789"/>
    </ligand>
</feature>
<evidence type="ECO:0000256" key="2">
    <source>
        <dbReference type="ARBA" id="ARBA00003455"/>
    </source>
</evidence>
<keyword evidence="5 7" id="KW-0808">Transferase</keyword>
<evidence type="ECO:0000256" key="1">
    <source>
        <dbReference type="ARBA" id="ARBA00000724"/>
    </source>
</evidence>
<name>A0A7E4ZVB2_PANRE</name>
<proteinExistence type="inferred from homology"/>
<evidence type="ECO:0000256" key="5">
    <source>
        <dbReference type="ARBA" id="ARBA00022679"/>
    </source>
</evidence>
<dbReference type="GO" id="GO:0005829">
    <property type="term" value="C:cytosol"/>
    <property type="evidence" value="ECO:0007669"/>
    <property type="project" value="TreeGrafter"/>
</dbReference>
<dbReference type="GO" id="GO:0009966">
    <property type="term" value="P:regulation of signal transduction"/>
    <property type="evidence" value="ECO:0007669"/>
    <property type="project" value="UniProtKB-ARBA"/>
</dbReference>
<evidence type="ECO:0000256" key="6">
    <source>
        <dbReference type="ARBA" id="ARBA00022691"/>
    </source>
</evidence>
<dbReference type="PANTHER" id="PTHR13600">
    <property type="entry name" value="LEUCINE CARBOXYL METHYLTRANSFERASE"/>
    <property type="match status" value="1"/>
</dbReference>
<comment type="function">
    <text evidence="2 7">Methylates the carboxyl group of the C-terminal leucine residue of protein phosphatase 2A catalytic subunits to form alpha-leucine ester residues.</text>
</comment>
<feature type="binding site" evidence="8">
    <location>
        <begin position="174"/>
        <end position="175"/>
    </location>
    <ligand>
        <name>S-adenosyl-L-methionine</name>
        <dbReference type="ChEBI" id="CHEBI:59789"/>
    </ligand>
</feature>
<keyword evidence="6 7" id="KW-0949">S-adenosyl-L-methionine</keyword>
<dbReference type="GO" id="GO:0018423">
    <property type="term" value="F:protein C-terminal leucine carboxyl O-methyltransferase activity"/>
    <property type="evidence" value="ECO:0007669"/>
    <property type="project" value="UniProtKB-EC"/>
</dbReference>
<dbReference type="GO" id="GO:0032259">
    <property type="term" value="P:methylation"/>
    <property type="evidence" value="ECO:0007669"/>
    <property type="project" value="UniProtKB-KW"/>
</dbReference>
<keyword evidence="4 7" id="KW-0489">Methyltransferase</keyword>
<organism evidence="9 10">
    <name type="scientific">Panagrellus redivivus</name>
    <name type="common">Microworm</name>
    <dbReference type="NCBI Taxonomy" id="6233"/>
    <lineage>
        <taxon>Eukaryota</taxon>
        <taxon>Metazoa</taxon>
        <taxon>Ecdysozoa</taxon>
        <taxon>Nematoda</taxon>
        <taxon>Chromadorea</taxon>
        <taxon>Rhabditida</taxon>
        <taxon>Tylenchina</taxon>
        <taxon>Panagrolaimomorpha</taxon>
        <taxon>Panagrolaimoidea</taxon>
        <taxon>Panagrolaimidae</taxon>
        <taxon>Panagrellus</taxon>
    </lineage>
</organism>
<dbReference type="Pfam" id="PF04072">
    <property type="entry name" value="LCM"/>
    <property type="match status" value="1"/>
</dbReference>
<keyword evidence="9" id="KW-1185">Reference proteome</keyword>
<dbReference type="Gene3D" id="3.40.50.150">
    <property type="entry name" value="Vaccinia Virus protein VP39"/>
    <property type="match status" value="1"/>
</dbReference>
<evidence type="ECO:0000256" key="8">
    <source>
        <dbReference type="PIRSR" id="PIRSR016305-1"/>
    </source>
</evidence>
<evidence type="ECO:0000313" key="9">
    <source>
        <dbReference type="Proteomes" id="UP000492821"/>
    </source>
</evidence>
<dbReference type="InterPro" id="IPR029063">
    <property type="entry name" value="SAM-dependent_MTases_sf"/>
</dbReference>
<reference evidence="9" key="1">
    <citation type="journal article" date="2013" name="Genetics">
        <title>The draft genome and transcriptome of Panagrellus redivivus are shaped by the harsh demands of a free-living lifestyle.</title>
        <authorList>
            <person name="Srinivasan J."/>
            <person name="Dillman A.R."/>
            <person name="Macchietto M.G."/>
            <person name="Heikkinen L."/>
            <person name="Lakso M."/>
            <person name="Fracchia K.M."/>
            <person name="Antoshechkin I."/>
            <person name="Mortazavi A."/>
            <person name="Wong G."/>
            <person name="Sternberg P.W."/>
        </authorList>
    </citation>
    <scope>NUCLEOTIDE SEQUENCE [LARGE SCALE GENOMIC DNA]</scope>
    <source>
        <strain evidence="9">MT8872</strain>
    </source>
</reference>
<dbReference type="FunFam" id="3.40.50.150:FF:000092">
    <property type="entry name" value="Leucine carboxyl methyltransferase 1"/>
    <property type="match status" value="1"/>
</dbReference>
<protein>
    <recommendedName>
        <fullName evidence="7">Leucine carboxyl methyltransferase 1</fullName>
        <ecNumber evidence="7">2.1.1.233</ecNumber>
    </recommendedName>
</protein>
<dbReference type="SUPFAM" id="SSF53335">
    <property type="entry name" value="S-adenosyl-L-methionine-dependent methyltransferases"/>
    <property type="match status" value="1"/>
</dbReference>
<feature type="binding site" evidence="8">
    <location>
        <position position="102"/>
    </location>
    <ligand>
        <name>S-adenosyl-L-methionine</name>
        <dbReference type="ChEBI" id="CHEBI:59789"/>
    </ligand>
</feature>
<dbReference type="PIRSF" id="PIRSF016305">
    <property type="entry name" value="LCM_mtfrase"/>
    <property type="match status" value="1"/>
</dbReference>
<dbReference type="PANTHER" id="PTHR13600:SF33">
    <property type="entry name" value="LEUCINE CARBOXYL METHYLTRANSFERASE 1"/>
    <property type="match status" value="1"/>
</dbReference>
<sequence length="341" mass="38954">MEGEAALGDGSFGAEVGVRRRSASISDDYSVQKTNDDATESKYAAVKLNYYYDNFIDYFTHGVHRRDPEISTGYWARVAAVTSVVRQFIDATGGHCQIISLGAGFDTLYWRLKETNQQIHSYVEVDFSSVTAKKIRLIRKPHAWPTLPSFFSQPIKDDHHTDLHAGDYHLIGADLRQIAEFDEKLNLSDLDPELPTLVLAECVLVYMAAEKSHELLNYLSNKFKTIGFLNYEQVNTDDRFGEIMVKNLKDRGIHLPGLAICTNLDSQKNHFRTANFETINAWTVLHVYQKFFSPSEIERIESIERLDEKELLTQLLEHYSFVYAFKDGSGNHHELAEIHPK</sequence>
<accession>A0A7E4ZVB2</accession>
<evidence type="ECO:0000313" key="10">
    <source>
        <dbReference type="WBParaSite" id="Pan_g19381.t1"/>
    </source>
</evidence>